<dbReference type="Pfam" id="PF07729">
    <property type="entry name" value="FCD"/>
    <property type="match status" value="1"/>
</dbReference>
<dbReference type="SMART" id="SM00895">
    <property type="entry name" value="FCD"/>
    <property type="match status" value="1"/>
</dbReference>
<organism evidence="5 6">
    <name type="scientific">Ameyamaea chiangmaiensis</name>
    <dbReference type="NCBI Taxonomy" id="442969"/>
    <lineage>
        <taxon>Bacteria</taxon>
        <taxon>Pseudomonadati</taxon>
        <taxon>Pseudomonadota</taxon>
        <taxon>Alphaproteobacteria</taxon>
        <taxon>Acetobacterales</taxon>
        <taxon>Acetobacteraceae</taxon>
        <taxon>Ameyamaea</taxon>
    </lineage>
</organism>
<dbReference type="InterPro" id="IPR000524">
    <property type="entry name" value="Tscrpt_reg_HTH_GntR"/>
</dbReference>
<keyword evidence="1" id="KW-0805">Transcription regulation</keyword>
<comment type="caution">
    <text evidence="5">The sequence shown here is derived from an EMBL/GenBank/DDBJ whole genome shotgun (WGS) entry which is preliminary data.</text>
</comment>
<evidence type="ECO:0000313" key="6">
    <source>
        <dbReference type="Proteomes" id="UP000585665"/>
    </source>
</evidence>
<dbReference type="Pfam" id="PF00392">
    <property type="entry name" value="GntR"/>
    <property type="match status" value="1"/>
</dbReference>
<evidence type="ECO:0000256" key="1">
    <source>
        <dbReference type="ARBA" id="ARBA00023015"/>
    </source>
</evidence>
<dbReference type="GO" id="GO:0003677">
    <property type="term" value="F:DNA binding"/>
    <property type="evidence" value="ECO:0007669"/>
    <property type="project" value="UniProtKB-KW"/>
</dbReference>
<dbReference type="AlphaFoldDB" id="A0A850P9J2"/>
<keyword evidence="3" id="KW-0804">Transcription</keyword>
<dbReference type="GO" id="GO:0003700">
    <property type="term" value="F:DNA-binding transcription factor activity"/>
    <property type="evidence" value="ECO:0007669"/>
    <property type="project" value="InterPro"/>
</dbReference>
<dbReference type="PANTHER" id="PTHR43537">
    <property type="entry name" value="TRANSCRIPTIONAL REGULATOR, GNTR FAMILY"/>
    <property type="match status" value="1"/>
</dbReference>
<feature type="domain" description="HTH gntR-type" evidence="4">
    <location>
        <begin position="23"/>
        <end position="90"/>
    </location>
</feature>
<dbReference type="RefSeq" id="WP_176612621.1">
    <property type="nucleotide sequence ID" value="NZ_JAGYFJ010000009.1"/>
</dbReference>
<dbReference type="InterPro" id="IPR011711">
    <property type="entry name" value="GntR_C"/>
</dbReference>
<proteinExistence type="predicted"/>
<keyword evidence="6" id="KW-1185">Reference proteome</keyword>
<evidence type="ECO:0000313" key="5">
    <source>
        <dbReference type="EMBL" id="NVN39633.1"/>
    </source>
</evidence>
<name>A0A850P9J2_9PROT</name>
<dbReference type="InterPro" id="IPR036390">
    <property type="entry name" value="WH_DNA-bd_sf"/>
</dbReference>
<accession>A0A850P9J2</accession>
<dbReference type="InterPro" id="IPR036388">
    <property type="entry name" value="WH-like_DNA-bd_sf"/>
</dbReference>
<evidence type="ECO:0000256" key="2">
    <source>
        <dbReference type="ARBA" id="ARBA00023125"/>
    </source>
</evidence>
<dbReference type="SUPFAM" id="SSF48008">
    <property type="entry name" value="GntR ligand-binding domain-like"/>
    <property type="match status" value="1"/>
</dbReference>
<dbReference type="Proteomes" id="UP000585665">
    <property type="component" value="Unassembled WGS sequence"/>
</dbReference>
<dbReference type="Gene3D" id="1.20.120.530">
    <property type="entry name" value="GntR ligand-binding domain-like"/>
    <property type="match status" value="1"/>
</dbReference>
<dbReference type="InterPro" id="IPR008920">
    <property type="entry name" value="TF_FadR/GntR_C"/>
</dbReference>
<dbReference type="CDD" id="cd07377">
    <property type="entry name" value="WHTH_GntR"/>
    <property type="match status" value="1"/>
</dbReference>
<dbReference type="SUPFAM" id="SSF46785">
    <property type="entry name" value="Winged helix' DNA-binding domain"/>
    <property type="match status" value="1"/>
</dbReference>
<sequence>MKGWTLTKIALSPLPRIGPRREPSLTDQAYATLRREIITCQLPPDSDVSELELAERLGTSKTPIREALARLSMDGFLDIFPRRGYRIRPVTIKDINDLFAVRSVLEQTAASLAARNMTEEDLDLLGQLARASYSVTEENSIDYFIDANRRFHIAIAHGSRNPRLSALIVSHLEESERFFYIGARQRDINMETNQEHVQIVDILRGRDPDVAGKTMARHIESTRAGLTASILNDHSSSVTL</sequence>
<dbReference type="PROSITE" id="PS50949">
    <property type="entry name" value="HTH_GNTR"/>
    <property type="match status" value="1"/>
</dbReference>
<dbReference type="Gene3D" id="1.10.10.10">
    <property type="entry name" value="Winged helix-like DNA-binding domain superfamily/Winged helix DNA-binding domain"/>
    <property type="match status" value="1"/>
</dbReference>
<dbReference type="PANTHER" id="PTHR43537:SF45">
    <property type="entry name" value="GNTR FAMILY REGULATORY PROTEIN"/>
    <property type="match status" value="1"/>
</dbReference>
<dbReference type="EMBL" id="JABXXR010000013">
    <property type="protein sequence ID" value="NVN39633.1"/>
    <property type="molecule type" value="Genomic_DNA"/>
</dbReference>
<protein>
    <submittedName>
        <fullName evidence="5">GntR family transcriptional regulator</fullName>
    </submittedName>
</protein>
<evidence type="ECO:0000256" key="3">
    <source>
        <dbReference type="ARBA" id="ARBA00023163"/>
    </source>
</evidence>
<dbReference type="SMART" id="SM00345">
    <property type="entry name" value="HTH_GNTR"/>
    <property type="match status" value="1"/>
</dbReference>
<gene>
    <name evidence="5" type="ORF">HUK82_03505</name>
</gene>
<reference evidence="5 6" key="1">
    <citation type="submission" date="2020-06" db="EMBL/GenBank/DDBJ databases">
        <title>Description of novel acetic acid bacteria.</title>
        <authorList>
            <person name="Sombolestani A."/>
        </authorList>
    </citation>
    <scope>NUCLEOTIDE SEQUENCE [LARGE SCALE GENOMIC DNA]</scope>
    <source>
        <strain evidence="5 6">LMG 27010</strain>
    </source>
</reference>
<keyword evidence="2" id="KW-0238">DNA-binding</keyword>
<evidence type="ECO:0000259" key="4">
    <source>
        <dbReference type="PROSITE" id="PS50949"/>
    </source>
</evidence>